<dbReference type="Proteomes" id="UP000461768">
    <property type="component" value="Unassembled WGS sequence"/>
</dbReference>
<evidence type="ECO:0000259" key="8">
    <source>
        <dbReference type="PROSITE" id="PS50893"/>
    </source>
</evidence>
<proteinExistence type="predicted"/>
<feature type="domain" description="ABC transmembrane type-1" evidence="9">
    <location>
        <begin position="5"/>
        <end position="286"/>
    </location>
</feature>
<comment type="subcellular location">
    <subcellularLocation>
        <location evidence="1">Cell membrane</location>
        <topology evidence="1">Multi-pass membrane protein</topology>
    </subcellularLocation>
</comment>
<feature type="transmembrane region" description="Helical" evidence="7">
    <location>
        <begin position="143"/>
        <end position="161"/>
    </location>
</feature>
<dbReference type="SMART" id="SM00382">
    <property type="entry name" value="AAA"/>
    <property type="match status" value="1"/>
</dbReference>
<dbReference type="Pfam" id="PF00664">
    <property type="entry name" value="ABC_membrane"/>
    <property type="match status" value="1"/>
</dbReference>
<gene>
    <name evidence="10" type="ORF">F7O84_05650</name>
</gene>
<feature type="domain" description="ABC transporter" evidence="8">
    <location>
        <begin position="317"/>
        <end position="551"/>
    </location>
</feature>
<keyword evidence="5 7" id="KW-1133">Transmembrane helix</keyword>
<dbReference type="GO" id="GO:0005886">
    <property type="term" value="C:plasma membrane"/>
    <property type="evidence" value="ECO:0007669"/>
    <property type="project" value="UniProtKB-SubCell"/>
</dbReference>
<evidence type="ECO:0000256" key="4">
    <source>
        <dbReference type="ARBA" id="ARBA00022840"/>
    </source>
</evidence>
<dbReference type="SUPFAM" id="SSF52540">
    <property type="entry name" value="P-loop containing nucleoside triphosphate hydrolases"/>
    <property type="match status" value="1"/>
</dbReference>
<dbReference type="CDD" id="cd07346">
    <property type="entry name" value="ABC_6TM_exporters"/>
    <property type="match status" value="1"/>
</dbReference>
<dbReference type="GO" id="GO:0015421">
    <property type="term" value="F:ABC-type oligopeptide transporter activity"/>
    <property type="evidence" value="ECO:0007669"/>
    <property type="project" value="TreeGrafter"/>
</dbReference>
<dbReference type="InterPro" id="IPR003593">
    <property type="entry name" value="AAA+_ATPase"/>
</dbReference>
<keyword evidence="11" id="KW-1185">Reference proteome</keyword>
<evidence type="ECO:0000256" key="2">
    <source>
        <dbReference type="ARBA" id="ARBA00022692"/>
    </source>
</evidence>
<dbReference type="PROSITE" id="PS50929">
    <property type="entry name" value="ABC_TM1F"/>
    <property type="match status" value="1"/>
</dbReference>
<evidence type="ECO:0000256" key="6">
    <source>
        <dbReference type="ARBA" id="ARBA00023136"/>
    </source>
</evidence>
<dbReference type="InterPro" id="IPR017871">
    <property type="entry name" value="ABC_transporter-like_CS"/>
</dbReference>
<dbReference type="PROSITE" id="PS00211">
    <property type="entry name" value="ABC_TRANSPORTER_1"/>
    <property type="match status" value="1"/>
</dbReference>
<dbReference type="OrthoDB" id="95687at2"/>
<feature type="transmembrane region" description="Helical" evidence="7">
    <location>
        <begin position="43"/>
        <end position="63"/>
    </location>
</feature>
<dbReference type="EMBL" id="WAGX01000004">
    <property type="protein sequence ID" value="KAB1440221.1"/>
    <property type="molecule type" value="Genomic_DNA"/>
</dbReference>
<name>A0A7V7QN54_9FIRM</name>
<reference evidence="10 11" key="1">
    <citation type="submission" date="2019-09" db="EMBL/GenBank/DDBJ databases">
        <authorList>
            <person name="Valk L.C."/>
        </authorList>
    </citation>
    <scope>NUCLEOTIDE SEQUENCE [LARGE SCALE GENOMIC DNA]</scope>
    <source>
        <strain evidence="10">GalUA</strain>
    </source>
</reference>
<dbReference type="Pfam" id="PF00005">
    <property type="entry name" value="ABC_tran"/>
    <property type="match status" value="1"/>
</dbReference>
<evidence type="ECO:0000256" key="5">
    <source>
        <dbReference type="ARBA" id="ARBA00022989"/>
    </source>
</evidence>
<dbReference type="InterPro" id="IPR003439">
    <property type="entry name" value="ABC_transporter-like_ATP-bd"/>
</dbReference>
<feature type="transmembrane region" description="Helical" evidence="7">
    <location>
        <begin position="233"/>
        <end position="251"/>
    </location>
</feature>
<dbReference type="InterPro" id="IPR027417">
    <property type="entry name" value="P-loop_NTPase"/>
</dbReference>
<dbReference type="Gene3D" id="1.20.1560.10">
    <property type="entry name" value="ABC transporter type 1, transmembrane domain"/>
    <property type="match status" value="1"/>
</dbReference>
<dbReference type="InterPro" id="IPR036640">
    <property type="entry name" value="ABC1_TM_sf"/>
</dbReference>
<dbReference type="GO" id="GO:0016887">
    <property type="term" value="F:ATP hydrolysis activity"/>
    <property type="evidence" value="ECO:0007669"/>
    <property type="project" value="InterPro"/>
</dbReference>
<keyword evidence="2 7" id="KW-0812">Transmembrane</keyword>
<dbReference type="PANTHER" id="PTHR43394">
    <property type="entry name" value="ATP-DEPENDENT PERMEASE MDL1, MITOCHONDRIAL"/>
    <property type="match status" value="1"/>
</dbReference>
<sequence>MPFIVLTVFFSVIHSWLAVYLARILQKVIDIALIGNMASFQKMLVLSIFYIVLLSFISFLYSLSSKKLVCLVTKGLRQRTFYGIFQRNAKAFHDVNTADYLSATTNDIKLIEENFLNPLLLVLQYLVMFIMTLKLLFEISPTIMLCLIGCIVVMILVPSILGNALQRRQETFSHQNSSFTQKLKDYFLGYEVIKSYQMEEKIKKEFEHENKRFTDTRFHVEQLLSLNEGVSEILAFLTQFSGMFIGAYLIIKGEITAGTLVALIQLSATFVSPVMIILQNIPKISGITPVIKRIDALIEYQEDLFGDKILSSFEDKINMEDVTFSYKENQPVLNGLNLSIHKNKKYAIVGKSGCGKSTLVKLLTGYYSDYQGKISYDDNNLMELKIQELNRMISTIHQSVYMFDESVRENICLYETYTEEELADALDKSGVTQFLGSLTDGISTLVGENGKNLSGGQKQRIAVARALIRKKPILILDEGTSAVDMQNAYDIEKSLLEVNDLTLITITHNMNYDILSLYDEILYMENGKVEEYGQIDELLSKKEKFYQFYHLKK</sequence>
<dbReference type="InterPro" id="IPR011527">
    <property type="entry name" value="ABC1_TM_dom"/>
</dbReference>
<keyword evidence="3" id="KW-0547">Nucleotide-binding</keyword>
<dbReference type="AlphaFoldDB" id="A0A7V7QN54"/>
<accession>A0A7V7QN54</accession>
<feature type="transmembrane region" description="Helical" evidence="7">
    <location>
        <begin position="115"/>
        <end position="136"/>
    </location>
</feature>
<protein>
    <submittedName>
        <fullName evidence="10">ABC transporter ATP-binding protein</fullName>
    </submittedName>
</protein>
<evidence type="ECO:0000313" key="11">
    <source>
        <dbReference type="Proteomes" id="UP000461768"/>
    </source>
</evidence>
<dbReference type="PANTHER" id="PTHR43394:SF1">
    <property type="entry name" value="ATP-BINDING CASSETTE SUB-FAMILY B MEMBER 10, MITOCHONDRIAL"/>
    <property type="match status" value="1"/>
</dbReference>
<evidence type="ECO:0000313" key="10">
    <source>
        <dbReference type="EMBL" id="KAB1440221.1"/>
    </source>
</evidence>
<dbReference type="PROSITE" id="PS50893">
    <property type="entry name" value="ABC_TRANSPORTER_2"/>
    <property type="match status" value="1"/>
</dbReference>
<reference evidence="10 11" key="2">
    <citation type="submission" date="2020-02" db="EMBL/GenBank/DDBJ databases">
        <title>Candidatus Galacturonibacter soehngenii shows hetero-acetogenic catabolism of galacturonic acid but lacks a canonical carbon monoxide dehydrogenase/acetyl-CoA synthase complex.</title>
        <authorList>
            <person name="Diender M."/>
            <person name="Stouten G.R."/>
            <person name="Petersen J.F."/>
            <person name="Nielsen P.H."/>
            <person name="Dueholm M.S."/>
            <person name="Pronk J.T."/>
            <person name="Van Loosdrecht M.C.M."/>
        </authorList>
    </citation>
    <scope>NUCLEOTIDE SEQUENCE [LARGE SCALE GENOMIC DNA]</scope>
    <source>
        <strain evidence="10">GalUA</strain>
    </source>
</reference>
<dbReference type="CDD" id="cd03228">
    <property type="entry name" value="ABCC_MRP_Like"/>
    <property type="match status" value="1"/>
</dbReference>
<comment type="caution">
    <text evidence="10">The sequence shown here is derived from an EMBL/GenBank/DDBJ whole genome shotgun (WGS) entry which is preliminary data.</text>
</comment>
<feature type="transmembrane region" description="Helical" evidence="7">
    <location>
        <begin position="6"/>
        <end position="22"/>
    </location>
</feature>
<dbReference type="Gene3D" id="3.40.50.300">
    <property type="entry name" value="P-loop containing nucleotide triphosphate hydrolases"/>
    <property type="match status" value="1"/>
</dbReference>
<evidence type="ECO:0000256" key="3">
    <source>
        <dbReference type="ARBA" id="ARBA00022741"/>
    </source>
</evidence>
<dbReference type="SUPFAM" id="SSF90123">
    <property type="entry name" value="ABC transporter transmembrane region"/>
    <property type="match status" value="1"/>
</dbReference>
<evidence type="ECO:0000256" key="1">
    <source>
        <dbReference type="ARBA" id="ARBA00004651"/>
    </source>
</evidence>
<evidence type="ECO:0000259" key="9">
    <source>
        <dbReference type="PROSITE" id="PS50929"/>
    </source>
</evidence>
<feature type="transmembrane region" description="Helical" evidence="7">
    <location>
        <begin position="258"/>
        <end position="278"/>
    </location>
</feature>
<organism evidence="10 11">
    <name type="scientific">Candidatus Galacturonatibacter soehngenii</name>
    <dbReference type="NCBI Taxonomy" id="2307010"/>
    <lineage>
        <taxon>Bacteria</taxon>
        <taxon>Bacillati</taxon>
        <taxon>Bacillota</taxon>
        <taxon>Clostridia</taxon>
        <taxon>Lachnospirales</taxon>
        <taxon>Lachnospiraceae</taxon>
        <taxon>Candidatus Galacturonatibacter</taxon>
    </lineage>
</organism>
<evidence type="ECO:0000256" key="7">
    <source>
        <dbReference type="SAM" id="Phobius"/>
    </source>
</evidence>
<keyword evidence="4 10" id="KW-0067">ATP-binding</keyword>
<dbReference type="GO" id="GO:0005524">
    <property type="term" value="F:ATP binding"/>
    <property type="evidence" value="ECO:0007669"/>
    <property type="project" value="UniProtKB-KW"/>
</dbReference>
<dbReference type="InterPro" id="IPR039421">
    <property type="entry name" value="Type_1_exporter"/>
</dbReference>
<keyword evidence="6 7" id="KW-0472">Membrane</keyword>